<dbReference type="AlphaFoldDB" id="A0A6C0C6V8"/>
<evidence type="ECO:0000313" key="1">
    <source>
        <dbReference type="EMBL" id="QHT00288.1"/>
    </source>
</evidence>
<organism evidence="1">
    <name type="scientific">viral metagenome</name>
    <dbReference type="NCBI Taxonomy" id="1070528"/>
    <lineage>
        <taxon>unclassified sequences</taxon>
        <taxon>metagenomes</taxon>
        <taxon>organismal metagenomes</taxon>
    </lineage>
</organism>
<protein>
    <recommendedName>
        <fullName evidence="2">BTB domain-containing protein</fullName>
    </recommendedName>
</protein>
<dbReference type="EMBL" id="MN739354">
    <property type="protein sequence ID" value="QHT00288.1"/>
    <property type="molecule type" value="Genomic_DNA"/>
</dbReference>
<evidence type="ECO:0008006" key="2">
    <source>
        <dbReference type="Google" id="ProtNLM"/>
    </source>
</evidence>
<name>A0A6C0C6V8_9ZZZZ</name>
<accession>A0A6C0C6V8</accession>
<reference evidence="1" key="1">
    <citation type="journal article" date="2020" name="Nature">
        <title>Giant virus diversity and host interactions through global metagenomics.</title>
        <authorList>
            <person name="Schulz F."/>
            <person name="Roux S."/>
            <person name="Paez-Espino D."/>
            <person name="Jungbluth S."/>
            <person name="Walsh D.A."/>
            <person name="Denef V.J."/>
            <person name="McMahon K.D."/>
            <person name="Konstantinidis K.T."/>
            <person name="Eloe-Fadrosh E.A."/>
            <person name="Kyrpides N.C."/>
            <person name="Woyke T."/>
        </authorList>
    </citation>
    <scope>NUCLEOTIDE SEQUENCE</scope>
    <source>
        <strain evidence="1">GVMAG-M-3300020192-26</strain>
    </source>
</reference>
<proteinExistence type="predicted"/>
<sequence length="254" mass="29679">MDFNINDMVTLRINSAEYSLYKYIAEMLDIYNVIVDCDDKKMIDINWNISVVNVNRALHLINCCLYADVIENISDKFEIISFMRYLCVSNKIMKQTLERMFESAKYSFFKDCCDLAYDEVIEFIYDNCVSNNLSCWWVVDRYPKTMKINKERKCLIENVVLSNFPTKFKIKVLDQIVSAAIIFPNYSNDTSNCNDIQLIYDYFNLPTIIDFVYSATGKVYSYPGLLNNGIPIVLDKNTTKKDIIVKNIVNQLLR</sequence>